<dbReference type="GO" id="GO:0008446">
    <property type="term" value="F:GDP-mannose 4,6-dehydratase activity"/>
    <property type="evidence" value="ECO:0007669"/>
    <property type="project" value="UniProtKB-EC"/>
</dbReference>
<dbReference type="EC" id="4.2.1.47" evidence="3"/>
<gene>
    <name evidence="6" type="ORF">SeLEV6574_g07291</name>
    <name evidence="7" type="ORF">SeMB42_g05110</name>
</gene>
<dbReference type="AlphaFoldDB" id="A0A507CIH7"/>
<dbReference type="Proteomes" id="UP000317494">
    <property type="component" value="Unassembled WGS sequence"/>
</dbReference>
<dbReference type="VEuPathDB" id="FungiDB:SeMB42_g05110"/>
<dbReference type="InterPro" id="IPR006368">
    <property type="entry name" value="GDP_Man_deHydtase"/>
</dbReference>
<keyword evidence="4" id="KW-0456">Lyase</keyword>
<dbReference type="PANTHER" id="PTHR43715">
    <property type="entry name" value="GDP-MANNOSE 4,6-DEHYDRATASE"/>
    <property type="match status" value="1"/>
</dbReference>
<dbReference type="PANTHER" id="PTHR43715:SF1">
    <property type="entry name" value="GDP-MANNOSE 4,6 DEHYDRATASE"/>
    <property type="match status" value="1"/>
</dbReference>
<comment type="similarity">
    <text evidence="2">Belongs to the NAD(P)-dependent epimerase/dehydratase family. GDP-mannose 4,6-dehydratase subfamily.</text>
</comment>
<dbReference type="InterPro" id="IPR036291">
    <property type="entry name" value="NAD(P)-bd_dom_sf"/>
</dbReference>
<proteinExistence type="inferred from homology"/>
<comment type="cofactor">
    <cofactor evidence="1">
        <name>NADP(+)</name>
        <dbReference type="ChEBI" id="CHEBI:58349"/>
    </cofactor>
</comment>
<dbReference type="Proteomes" id="UP000320475">
    <property type="component" value="Unassembled WGS sequence"/>
</dbReference>
<feature type="domain" description="NAD(P)-binding" evidence="5">
    <location>
        <begin position="29"/>
        <end position="358"/>
    </location>
</feature>
<evidence type="ECO:0000256" key="1">
    <source>
        <dbReference type="ARBA" id="ARBA00001937"/>
    </source>
</evidence>
<dbReference type="SUPFAM" id="SSF51735">
    <property type="entry name" value="NAD(P)-binding Rossmann-fold domains"/>
    <property type="match status" value="1"/>
</dbReference>
<dbReference type="Pfam" id="PF16363">
    <property type="entry name" value="GDP_Man_Dehyd"/>
    <property type="match status" value="1"/>
</dbReference>
<dbReference type="Gene3D" id="3.40.50.720">
    <property type="entry name" value="NAD(P)-binding Rossmann-like Domain"/>
    <property type="match status" value="1"/>
</dbReference>
<dbReference type="NCBIfam" id="TIGR01472">
    <property type="entry name" value="gmd"/>
    <property type="match status" value="1"/>
</dbReference>
<evidence type="ECO:0000313" key="7">
    <source>
        <dbReference type="EMBL" id="TPX42465.1"/>
    </source>
</evidence>
<protein>
    <recommendedName>
        <fullName evidence="3">GDP-mannose 4,6-dehydratase</fullName>
        <ecNumber evidence="3">4.2.1.47</ecNumber>
    </recommendedName>
</protein>
<dbReference type="InterPro" id="IPR016040">
    <property type="entry name" value="NAD(P)-bd_dom"/>
</dbReference>
<dbReference type="CDD" id="cd05260">
    <property type="entry name" value="GDP_MD_SDR_e"/>
    <property type="match status" value="1"/>
</dbReference>
<comment type="caution">
    <text evidence="6">The sequence shown here is derived from an EMBL/GenBank/DDBJ whole genome shotgun (WGS) entry which is preliminary data.</text>
</comment>
<evidence type="ECO:0000313" key="8">
    <source>
        <dbReference type="Proteomes" id="UP000317494"/>
    </source>
</evidence>
<evidence type="ECO:0000313" key="6">
    <source>
        <dbReference type="EMBL" id="TPX39338.1"/>
    </source>
</evidence>
<dbReference type="HAMAP" id="MF_00955">
    <property type="entry name" value="GDP_Man_dehydratase"/>
    <property type="match status" value="1"/>
</dbReference>
<evidence type="ECO:0000256" key="3">
    <source>
        <dbReference type="ARBA" id="ARBA00011989"/>
    </source>
</evidence>
<dbReference type="EMBL" id="QEAN01000231">
    <property type="protein sequence ID" value="TPX42465.1"/>
    <property type="molecule type" value="Genomic_DNA"/>
</dbReference>
<dbReference type="EMBL" id="QEAM01000497">
    <property type="protein sequence ID" value="TPX39338.1"/>
    <property type="molecule type" value="Genomic_DNA"/>
</dbReference>
<dbReference type="OrthoDB" id="10253554at2759"/>
<evidence type="ECO:0000259" key="5">
    <source>
        <dbReference type="Pfam" id="PF16363"/>
    </source>
</evidence>
<dbReference type="Gene3D" id="3.90.25.10">
    <property type="entry name" value="UDP-galactose 4-epimerase, domain 1"/>
    <property type="match status" value="1"/>
</dbReference>
<reference evidence="8 9" key="1">
    <citation type="journal article" date="2019" name="Sci. Rep.">
        <title>Comparative genomics of chytrid fungi reveal insights into the obligate biotrophic and pathogenic lifestyle of Synchytrium endobioticum.</title>
        <authorList>
            <person name="van de Vossenberg B.T.L.H."/>
            <person name="Warris S."/>
            <person name="Nguyen H.D.T."/>
            <person name="van Gent-Pelzer M.P.E."/>
            <person name="Joly D.L."/>
            <person name="van de Geest H.C."/>
            <person name="Bonants P.J.M."/>
            <person name="Smith D.S."/>
            <person name="Levesque C.A."/>
            <person name="van der Lee T.A.J."/>
        </authorList>
    </citation>
    <scope>NUCLEOTIDE SEQUENCE [LARGE SCALE GENOMIC DNA]</scope>
    <source>
        <strain evidence="6 9">LEV6574</strain>
        <strain evidence="7 8">MB42</strain>
    </source>
</reference>
<evidence type="ECO:0000256" key="2">
    <source>
        <dbReference type="ARBA" id="ARBA00009263"/>
    </source>
</evidence>
<accession>A0A507CIH7</accession>
<dbReference type="STRING" id="286115.A0A507CIH7"/>
<sequence>MSPQPTEDVETSVKRHFSNEEWKNRKVALISGITGQDGSYLTELLLAKGYTVHGIIRRSSSFNTGRIEHLYQDQHNGPKMILHYGDLTDSTNLVHVIAKVQPTEVYNLGAQSHVKVSFDMAEYTGDVDALGTLRLLDAIRTCGLSARVKFYQASTSELYGKVVETPQKETTPFYPRSPYGVAKLYAFWIVKNYREAYGMYACNGILFNHESPRRGQTFVTRKITRAVANIHLGYQECLYLGNIDAKRDWGHARDYVEGMWRMLQQETADDYVLATGETHTVREFVEKSFAVVGVKIAWEGSGESEVGKDAKTGAVRVRIDPRYYRPTEVDLLLGDPAKAAQQLGWQRSVGFHELVVEMTKADVQALQENKHDKN</sequence>
<organism evidence="6 9">
    <name type="scientific">Synchytrium endobioticum</name>
    <dbReference type="NCBI Taxonomy" id="286115"/>
    <lineage>
        <taxon>Eukaryota</taxon>
        <taxon>Fungi</taxon>
        <taxon>Fungi incertae sedis</taxon>
        <taxon>Chytridiomycota</taxon>
        <taxon>Chytridiomycota incertae sedis</taxon>
        <taxon>Chytridiomycetes</taxon>
        <taxon>Synchytriales</taxon>
        <taxon>Synchytriaceae</taxon>
        <taxon>Synchytrium</taxon>
    </lineage>
</organism>
<dbReference type="FunFam" id="3.40.50.720:FF:000924">
    <property type="entry name" value="GDP-mannose 4,6 dehydratase"/>
    <property type="match status" value="1"/>
</dbReference>
<dbReference type="GO" id="GO:0042351">
    <property type="term" value="P:'de novo' GDP-L-fucose biosynthetic process"/>
    <property type="evidence" value="ECO:0007669"/>
    <property type="project" value="TreeGrafter"/>
</dbReference>
<evidence type="ECO:0000256" key="4">
    <source>
        <dbReference type="ARBA" id="ARBA00023239"/>
    </source>
</evidence>
<keyword evidence="8" id="KW-1185">Reference proteome</keyword>
<evidence type="ECO:0000313" key="9">
    <source>
        <dbReference type="Proteomes" id="UP000320475"/>
    </source>
</evidence>
<name>A0A507CIH7_9FUNG</name>